<evidence type="ECO:0000313" key="2">
    <source>
        <dbReference type="EMBL" id="AWI07261.1"/>
    </source>
</evidence>
<feature type="transmembrane region" description="Helical" evidence="1">
    <location>
        <begin position="9"/>
        <end position="30"/>
    </location>
</feature>
<evidence type="ECO:0000313" key="3">
    <source>
        <dbReference type="Proteomes" id="UP000244910"/>
    </source>
</evidence>
<reference evidence="3" key="1">
    <citation type="submission" date="2017-04" db="EMBL/GenBank/DDBJ databases">
        <authorList>
            <person name="Song Y."/>
            <person name="Cho B.-K."/>
        </authorList>
    </citation>
    <scope>NUCLEOTIDE SEQUENCE [LARGE SCALE GENOMIC DNA]</scope>
    <source>
        <strain evidence="3">SL1</strain>
    </source>
</reference>
<keyword evidence="3" id="KW-1185">Reference proteome</keyword>
<organism evidence="2 3">
    <name type="scientific">Clostridium drakei</name>
    <dbReference type="NCBI Taxonomy" id="332101"/>
    <lineage>
        <taxon>Bacteria</taxon>
        <taxon>Bacillati</taxon>
        <taxon>Bacillota</taxon>
        <taxon>Clostridia</taxon>
        <taxon>Eubacteriales</taxon>
        <taxon>Clostridiaceae</taxon>
        <taxon>Clostridium</taxon>
    </lineage>
</organism>
<keyword evidence="1" id="KW-0812">Transmembrane</keyword>
<keyword evidence="1" id="KW-1133">Transmembrane helix</keyword>
<dbReference type="AlphaFoldDB" id="A0A2U8DXP8"/>
<gene>
    <name evidence="2" type="ORF">B9W14_23220</name>
</gene>
<keyword evidence="1" id="KW-0472">Membrane</keyword>
<evidence type="ECO:0000256" key="1">
    <source>
        <dbReference type="SAM" id="Phobius"/>
    </source>
</evidence>
<name>A0A2U8DXP8_9CLOT</name>
<dbReference type="Proteomes" id="UP000244910">
    <property type="component" value="Chromosome"/>
</dbReference>
<accession>A0A2U8DXP8</accession>
<dbReference type="EMBL" id="CP020953">
    <property type="protein sequence ID" value="AWI07261.1"/>
    <property type="molecule type" value="Genomic_DNA"/>
</dbReference>
<proteinExistence type="predicted"/>
<sequence>MFDYDKQQFLIFSMILMLSLFISTFSNTLINSNYNSKQQINIPIKPIALINLEQTPDDISRNYQTAIINSVTQKGINKK</sequence>
<dbReference type="KEGG" id="cdrk:B9W14_23220"/>
<protein>
    <submittedName>
        <fullName evidence="2">Uncharacterized protein</fullName>
    </submittedName>
</protein>